<feature type="domain" description="Flagellar hook-length control protein-like C-terminal" evidence="2">
    <location>
        <begin position="296"/>
        <end position="373"/>
    </location>
</feature>
<dbReference type="InterPro" id="IPR038610">
    <property type="entry name" value="FliK-like_C_sf"/>
</dbReference>
<feature type="compositionally biased region" description="Low complexity" evidence="1">
    <location>
        <begin position="384"/>
        <end position="398"/>
    </location>
</feature>
<feature type="region of interest" description="Disordered" evidence="1">
    <location>
        <begin position="209"/>
        <end position="235"/>
    </location>
</feature>
<dbReference type="EMBL" id="BAABBM010000001">
    <property type="protein sequence ID" value="GAA3894273.1"/>
    <property type="molecule type" value="Genomic_DNA"/>
</dbReference>
<feature type="region of interest" description="Disordered" evidence="1">
    <location>
        <begin position="369"/>
        <end position="413"/>
    </location>
</feature>
<organism evidence="3 4">
    <name type="scientific">Sphingomonas limnosediminicola</name>
    <dbReference type="NCBI Taxonomy" id="940133"/>
    <lineage>
        <taxon>Bacteria</taxon>
        <taxon>Pseudomonadati</taxon>
        <taxon>Pseudomonadota</taxon>
        <taxon>Alphaproteobacteria</taxon>
        <taxon>Sphingomonadales</taxon>
        <taxon>Sphingomonadaceae</taxon>
        <taxon>Sphingomonas</taxon>
    </lineage>
</organism>
<evidence type="ECO:0000313" key="3">
    <source>
        <dbReference type="EMBL" id="GAA3894273.1"/>
    </source>
</evidence>
<protein>
    <recommendedName>
        <fullName evidence="2">Flagellar hook-length control protein-like C-terminal domain-containing protein</fullName>
    </recommendedName>
</protein>
<feature type="compositionally biased region" description="Basic and acidic residues" evidence="1">
    <location>
        <begin position="145"/>
        <end position="162"/>
    </location>
</feature>
<dbReference type="CDD" id="cd17470">
    <property type="entry name" value="T3SS_Flik_C"/>
    <property type="match status" value="1"/>
</dbReference>
<proteinExistence type="predicted"/>
<dbReference type="RefSeq" id="WP_344698757.1">
    <property type="nucleotide sequence ID" value="NZ_BAABBM010000001.1"/>
</dbReference>
<dbReference type="Proteomes" id="UP001500827">
    <property type="component" value="Unassembled WGS sequence"/>
</dbReference>
<evidence type="ECO:0000256" key="1">
    <source>
        <dbReference type="SAM" id="MobiDB-lite"/>
    </source>
</evidence>
<keyword evidence="4" id="KW-1185">Reference proteome</keyword>
<sequence>MSAVSLPLSAELSACVTDAANASPATGFTELLSTAAACFGVAAQPEAVEDRGPTAPPPAVAQTGTMADMAQAADAVVADDATPATCPPQEYVDAAIARRPFQSTMPATTAETDPAGEPAIALAAAMVLATLQSGSARGGPARTLRLREADKEPAAARREKQPTGEPSSWTIQQALAAVAAIAVPPPPAARAAILPGGNVPSERALPMAAMPAGDQPASSLLPSGRDGSDDRLNSPAPALHAAASLATSVDTQVLGAALMHAKPLGSVPHLSPASANAVATNVDPELQQLDALMRDIASLSGTSGRAAFRLTADQLGPLDVRLHSSDAGVAVTIRTHDDQSRATVAQAQHQLNDDMRANGLKVAATNVTLGGGSADRERHDRPNAPLALPIEAAPLAAEQSQSTNELRPDGRYA</sequence>
<dbReference type="Gene3D" id="3.30.750.140">
    <property type="match status" value="1"/>
</dbReference>
<evidence type="ECO:0000259" key="2">
    <source>
        <dbReference type="Pfam" id="PF02120"/>
    </source>
</evidence>
<accession>A0ABP7L872</accession>
<reference evidence="4" key="1">
    <citation type="journal article" date="2019" name="Int. J. Syst. Evol. Microbiol.">
        <title>The Global Catalogue of Microorganisms (GCM) 10K type strain sequencing project: providing services to taxonomists for standard genome sequencing and annotation.</title>
        <authorList>
            <consortium name="The Broad Institute Genomics Platform"/>
            <consortium name="The Broad Institute Genome Sequencing Center for Infectious Disease"/>
            <person name="Wu L."/>
            <person name="Ma J."/>
        </authorList>
    </citation>
    <scope>NUCLEOTIDE SEQUENCE [LARGE SCALE GENOMIC DNA]</scope>
    <source>
        <strain evidence="4">JCM 17543</strain>
    </source>
</reference>
<feature type="region of interest" description="Disordered" evidence="1">
    <location>
        <begin position="135"/>
        <end position="167"/>
    </location>
</feature>
<name>A0ABP7L872_9SPHN</name>
<dbReference type="Pfam" id="PF02120">
    <property type="entry name" value="Flg_hook"/>
    <property type="match status" value="1"/>
</dbReference>
<evidence type="ECO:0000313" key="4">
    <source>
        <dbReference type="Proteomes" id="UP001500827"/>
    </source>
</evidence>
<comment type="caution">
    <text evidence="3">The sequence shown here is derived from an EMBL/GenBank/DDBJ whole genome shotgun (WGS) entry which is preliminary data.</text>
</comment>
<gene>
    <name evidence="3" type="ORF">GCM10022276_11830</name>
</gene>
<dbReference type="InterPro" id="IPR021136">
    <property type="entry name" value="Flagellar_hook_control-like_C"/>
</dbReference>